<dbReference type="InterPro" id="IPR001650">
    <property type="entry name" value="Helicase_C-like"/>
</dbReference>
<dbReference type="InterPro" id="IPR040498">
    <property type="entry name" value="PriA_CRR"/>
</dbReference>
<dbReference type="Pfam" id="PF00270">
    <property type="entry name" value="DEAD"/>
    <property type="match status" value="1"/>
</dbReference>
<evidence type="ECO:0000256" key="7">
    <source>
        <dbReference type="ARBA" id="ARBA00022833"/>
    </source>
</evidence>
<dbReference type="EC" id="5.6.2.4" evidence="12"/>
<dbReference type="InterPro" id="IPR005259">
    <property type="entry name" value="PriA"/>
</dbReference>
<dbReference type="GO" id="GO:0043138">
    <property type="term" value="F:3'-5' DNA helicase activity"/>
    <property type="evidence" value="ECO:0007669"/>
    <property type="project" value="UniProtKB-EC"/>
</dbReference>
<evidence type="ECO:0000256" key="11">
    <source>
        <dbReference type="ARBA" id="ARBA00048988"/>
    </source>
</evidence>
<evidence type="ECO:0000256" key="12">
    <source>
        <dbReference type="HAMAP-Rule" id="MF_00983"/>
    </source>
</evidence>
<dbReference type="GO" id="GO:0005524">
    <property type="term" value="F:ATP binding"/>
    <property type="evidence" value="ECO:0007669"/>
    <property type="project" value="UniProtKB-UniRule"/>
</dbReference>
<reference evidence="14 16" key="1">
    <citation type="submission" date="2015-11" db="EMBL/GenBank/DDBJ databases">
        <title>Genomic analysis of 38 Legionella species identifies large and diverse effector repertoires.</title>
        <authorList>
            <person name="Burstein D."/>
            <person name="Amaro F."/>
            <person name="Zusman T."/>
            <person name="Lifshitz Z."/>
            <person name="Cohen O."/>
            <person name="Gilbert J.A."/>
            <person name="Pupko T."/>
            <person name="Shuman H.A."/>
            <person name="Segal G."/>
        </authorList>
    </citation>
    <scope>NUCLEOTIDE SEQUENCE [LARGE SCALE GENOMIC DNA]</scope>
    <source>
        <strain evidence="14 16">SC-18-C9</strain>
    </source>
</reference>
<dbReference type="GO" id="GO:1990077">
    <property type="term" value="C:primosome complex"/>
    <property type="evidence" value="ECO:0007669"/>
    <property type="project" value="UniProtKB-UniRule"/>
</dbReference>
<keyword evidence="1 12" id="KW-0639">Primosome</keyword>
<dbReference type="Proteomes" id="UP000054820">
    <property type="component" value="Unassembled WGS sequence"/>
</dbReference>
<dbReference type="Pfam" id="PF17764">
    <property type="entry name" value="PriA_3primeBD"/>
    <property type="match status" value="1"/>
</dbReference>
<dbReference type="PROSITE" id="PS51192">
    <property type="entry name" value="HELICASE_ATP_BIND_1"/>
    <property type="match status" value="1"/>
</dbReference>
<comment type="function">
    <text evidence="12">Initiates the restart of stalled replication forks, which reloads the replicative helicase on sites other than the origin of replication. Recognizes and binds to abandoned replication forks and remodels them to uncover a helicase loading site. Promotes assembly of the primosome at these replication forks.</text>
</comment>
<dbReference type="Pfam" id="PF18074">
    <property type="entry name" value="PriA_C"/>
    <property type="match status" value="1"/>
</dbReference>
<dbReference type="SMART" id="SM00490">
    <property type="entry name" value="HELICc"/>
    <property type="match status" value="1"/>
</dbReference>
<comment type="similarity">
    <text evidence="12">Belongs to the helicase family. PriA subfamily.</text>
</comment>
<keyword evidence="4 12" id="KW-0547">Nucleotide-binding</keyword>
<dbReference type="SUPFAM" id="SSF52540">
    <property type="entry name" value="P-loop containing nucleoside triphosphate hydrolases"/>
    <property type="match status" value="2"/>
</dbReference>
<dbReference type="SMART" id="SM00487">
    <property type="entry name" value="DEXDc"/>
    <property type="match status" value="1"/>
</dbReference>
<dbReference type="GO" id="GO:0016787">
    <property type="term" value="F:hydrolase activity"/>
    <property type="evidence" value="ECO:0007669"/>
    <property type="project" value="UniProtKB-KW"/>
</dbReference>
<keyword evidence="9 12" id="KW-0238">DNA-binding</keyword>
<dbReference type="GO" id="GO:0006270">
    <property type="term" value="P:DNA replication initiation"/>
    <property type="evidence" value="ECO:0007669"/>
    <property type="project" value="TreeGrafter"/>
</dbReference>
<dbReference type="AlphaFoldDB" id="A0A378L5D3"/>
<accession>A0A378L5D3</accession>
<dbReference type="GO" id="GO:0006302">
    <property type="term" value="P:double-strand break repair"/>
    <property type="evidence" value="ECO:0007669"/>
    <property type="project" value="InterPro"/>
</dbReference>
<feature type="binding site" evidence="12">
    <location>
        <position position="505"/>
    </location>
    <ligand>
        <name>Zn(2+)</name>
        <dbReference type="ChEBI" id="CHEBI:29105"/>
        <label>2</label>
    </ligand>
</feature>
<organism evidence="15 17">
    <name type="scientific">Legionella steigerwaltii</name>
    <dbReference type="NCBI Taxonomy" id="460"/>
    <lineage>
        <taxon>Bacteria</taxon>
        <taxon>Pseudomonadati</taxon>
        <taxon>Pseudomonadota</taxon>
        <taxon>Gammaproteobacteria</taxon>
        <taxon>Legionellales</taxon>
        <taxon>Legionellaceae</taxon>
        <taxon>Legionella</taxon>
    </lineage>
</organism>
<dbReference type="NCBIfam" id="NF004067">
    <property type="entry name" value="PRK05580.1-4"/>
    <property type="match status" value="1"/>
</dbReference>
<dbReference type="NCBIfam" id="TIGR00595">
    <property type="entry name" value="priA"/>
    <property type="match status" value="1"/>
</dbReference>
<feature type="binding site" evidence="12">
    <location>
        <position position="502"/>
    </location>
    <ligand>
        <name>Zn(2+)</name>
        <dbReference type="ChEBI" id="CHEBI:29105"/>
        <label>2</label>
    </ligand>
</feature>
<keyword evidence="2 12" id="KW-0235">DNA replication</keyword>
<feature type="domain" description="Helicase ATP-binding" evidence="13">
    <location>
        <begin position="250"/>
        <end position="416"/>
    </location>
</feature>
<evidence type="ECO:0000313" key="14">
    <source>
        <dbReference type="EMBL" id="KTD77079.1"/>
    </source>
</evidence>
<dbReference type="EMBL" id="LNYZ01000014">
    <property type="protein sequence ID" value="KTD77079.1"/>
    <property type="molecule type" value="Genomic_DNA"/>
</dbReference>
<dbReference type="Pfam" id="PF00271">
    <property type="entry name" value="Helicase_C"/>
    <property type="match status" value="1"/>
</dbReference>
<dbReference type="CDD" id="cd17929">
    <property type="entry name" value="DEXHc_priA"/>
    <property type="match status" value="1"/>
</dbReference>
<dbReference type="InterPro" id="IPR027417">
    <property type="entry name" value="P-loop_NTPase"/>
</dbReference>
<dbReference type="InterPro" id="IPR041222">
    <property type="entry name" value="PriA_3primeBD"/>
</dbReference>
<name>A0A378L5D3_9GAMM</name>
<evidence type="ECO:0000259" key="13">
    <source>
        <dbReference type="PROSITE" id="PS51192"/>
    </source>
</evidence>
<dbReference type="FunFam" id="3.40.50.300:FF:000489">
    <property type="entry name" value="Primosome assembly protein PriA"/>
    <property type="match status" value="1"/>
</dbReference>
<reference evidence="15 17" key="2">
    <citation type="submission" date="2018-06" db="EMBL/GenBank/DDBJ databases">
        <authorList>
            <consortium name="Pathogen Informatics"/>
            <person name="Doyle S."/>
        </authorList>
    </citation>
    <scope>NUCLEOTIDE SEQUENCE [LARGE SCALE GENOMIC DNA]</scope>
    <source>
        <strain evidence="15 17">NCTC11991</strain>
    </source>
</reference>
<evidence type="ECO:0000313" key="17">
    <source>
        <dbReference type="Proteomes" id="UP000255110"/>
    </source>
</evidence>
<feature type="binding site" evidence="12">
    <location>
        <position position="478"/>
    </location>
    <ligand>
        <name>Zn(2+)</name>
        <dbReference type="ChEBI" id="CHEBI:29105"/>
        <label>1</label>
    </ligand>
</feature>
<dbReference type="Gene3D" id="3.40.50.300">
    <property type="entry name" value="P-loop containing nucleotide triphosphate hydrolases"/>
    <property type="match status" value="2"/>
</dbReference>
<feature type="binding site" evidence="12">
    <location>
        <position position="487"/>
    </location>
    <ligand>
        <name>Zn(2+)</name>
        <dbReference type="ChEBI" id="CHEBI:29105"/>
        <label>2</label>
    </ligand>
</feature>
<evidence type="ECO:0000256" key="2">
    <source>
        <dbReference type="ARBA" id="ARBA00022705"/>
    </source>
</evidence>
<dbReference type="InterPro" id="IPR014001">
    <property type="entry name" value="Helicase_ATP-bd"/>
</dbReference>
<evidence type="ECO:0000256" key="6">
    <source>
        <dbReference type="ARBA" id="ARBA00022806"/>
    </source>
</evidence>
<evidence type="ECO:0000256" key="10">
    <source>
        <dbReference type="ARBA" id="ARBA00023235"/>
    </source>
</evidence>
<comment type="catalytic activity">
    <reaction evidence="11 12">
        <text>ATP + H2O = ADP + phosphate + H(+)</text>
        <dbReference type="Rhea" id="RHEA:13065"/>
        <dbReference type="ChEBI" id="CHEBI:15377"/>
        <dbReference type="ChEBI" id="CHEBI:15378"/>
        <dbReference type="ChEBI" id="CHEBI:30616"/>
        <dbReference type="ChEBI" id="CHEBI:43474"/>
        <dbReference type="ChEBI" id="CHEBI:456216"/>
        <dbReference type="EC" id="5.6.2.4"/>
    </reaction>
</comment>
<dbReference type="RefSeq" id="WP_058477724.1">
    <property type="nucleotide sequence ID" value="NZ_CAAAIO010000011.1"/>
</dbReference>
<dbReference type="InterPro" id="IPR011545">
    <property type="entry name" value="DEAD/DEAH_box_helicase_dom"/>
</dbReference>
<feature type="binding site" evidence="12">
    <location>
        <position position="515"/>
    </location>
    <ligand>
        <name>Zn(2+)</name>
        <dbReference type="ChEBI" id="CHEBI:29105"/>
        <label>1</label>
    </ligand>
</feature>
<sequence>MNKSDRDHFIGKNSVPISADTSLELVDDDSKESWNKPQDNPQHGKTVYHVCIPHTHRDGFDYVAEGLNPCIGARVWVPFRKQTRLGLVLGRIKSSKDVSSLKSISTVIDNQSLIDEEMLTLCAWIANYYQSPLSEVLPLALPKKYRLGEPCQLPMGDFYQLALPVEEAKKRIPARARKQLELIEFLNAQNEPVAKHRLTEKGFNSTQLCNLLASQVVSLSQQIMLPEQAEALSPPLTLNPEQAVAVAAITEALHQYQCFLLQGVTGSGKTEVYLQVIAQVLEQQKQVLILVPEIGLTPQLVSRFTARFKQPIAVIHSSLNETERQVAWQLAKESKVQIVIGTRAALFTPMPNLGLIVIDEEHDASLKQMEGVRYSARDAALMRAHLANIPIILGSATPSLESMYNVKQKKYTLLRLNHKALSITPLHYQLIDLRSQTLQHGLATTTLQVIKEHLLKQNQVLVFINRRGFAPVLLCHQCGWMADCRACDSHLTLHKQLGQMICHHCGLTQQKPERCHSCHSMELIPVGAGTQRIHEFLSTYFPNTDVVRIDRDAVRKKNSLNEHLHKIHKGEAQLIVGTQMLAKGHHFPRLSLVVILDADAGLYNQDFRALEHLGQLLMQVSGRAGRADQDGQVLIQTHLPNHPLLNLLIQQGYDSFADALLTTRQQAQLPPFHYLAIIRAQGKVAGSVLKFLHAAKEQMLEHSITVMGPAPAPMPRKANQYRMQLLLKSSSRKTLKNVLTQLREWLMGNKLSNGVRWNVDVDPMDLS</sequence>
<evidence type="ECO:0000313" key="16">
    <source>
        <dbReference type="Proteomes" id="UP000054820"/>
    </source>
</evidence>
<keyword evidence="3 12" id="KW-0479">Metal-binding</keyword>
<comment type="catalytic activity">
    <reaction evidence="12">
        <text>Couples ATP hydrolysis with the unwinding of duplex DNA by translocating in the 3'-5' direction.</text>
        <dbReference type="EC" id="5.6.2.4"/>
    </reaction>
</comment>
<feature type="binding site" evidence="12">
    <location>
        <position position="484"/>
    </location>
    <ligand>
        <name>Zn(2+)</name>
        <dbReference type="ChEBI" id="CHEBI:29105"/>
        <label>2</label>
    </ligand>
</feature>
<dbReference type="Proteomes" id="UP000255110">
    <property type="component" value="Unassembled WGS sequence"/>
</dbReference>
<keyword evidence="5 12" id="KW-0378">Hydrolase</keyword>
<dbReference type="HAMAP" id="MF_00983">
    <property type="entry name" value="PriA"/>
    <property type="match status" value="1"/>
</dbReference>
<evidence type="ECO:0000256" key="8">
    <source>
        <dbReference type="ARBA" id="ARBA00022840"/>
    </source>
</evidence>
<feature type="binding site" evidence="12">
    <location>
        <position position="475"/>
    </location>
    <ligand>
        <name>Zn(2+)</name>
        <dbReference type="ChEBI" id="CHEBI:29105"/>
        <label>1</label>
    </ligand>
</feature>
<evidence type="ECO:0000313" key="15">
    <source>
        <dbReference type="EMBL" id="STY21570.1"/>
    </source>
</evidence>
<protein>
    <recommendedName>
        <fullName evidence="12">Replication restart protein PriA</fullName>
    </recommendedName>
    <alternativeName>
        <fullName evidence="12">ATP-dependent DNA helicase PriA</fullName>
        <ecNumber evidence="12">5.6.2.4</ecNumber>
    </alternativeName>
    <alternativeName>
        <fullName evidence="12">DNA 3'-5' helicase PriA</fullName>
    </alternativeName>
</protein>
<keyword evidence="10 12" id="KW-0413">Isomerase</keyword>
<dbReference type="Pfam" id="PF18319">
    <property type="entry name" value="Zn_ribbon_PriA"/>
    <property type="match status" value="1"/>
</dbReference>
<comment type="cofactor">
    <cofactor evidence="12">
        <name>Zn(2+)</name>
        <dbReference type="ChEBI" id="CHEBI:29105"/>
    </cofactor>
    <text evidence="12">Binds 2 zinc ions per subunit.</text>
</comment>
<evidence type="ECO:0000256" key="5">
    <source>
        <dbReference type="ARBA" id="ARBA00022801"/>
    </source>
</evidence>
<evidence type="ECO:0000256" key="1">
    <source>
        <dbReference type="ARBA" id="ARBA00022515"/>
    </source>
</evidence>
<dbReference type="EMBL" id="UGOY01000001">
    <property type="protein sequence ID" value="STY21570.1"/>
    <property type="molecule type" value="Genomic_DNA"/>
</dbReference>
<evidence type="ECO:0000256" key="4">
    <source>
        <dbReference type="ARBA" id="ARBA00022741"/>
    </source>
</evidence>
<dbReference type="GO" id="GO:0006269">
    <property type="term" value="P:DNA replication, synthesis of primer"/>
    <property type="evidence" value="ECO:0007669"/>
    <property type="project" value="UniProtKB-KW"/>
</dbReference>
<dbReference type="GO" id="GO:0006310">
    <property type="term" value="P:DNA recombination"/>
    <property type="evidence" value="ECO:0007669"/>
    <property type="project" value="InterPro"/>
</dbReference>
<feature type="binding site" evidence="12">
    <location>
        <position position="518"/>
    </location>
    <ligand>
        <name>Zn(2+)</name>
        <dbReference type="ChEBI" id="CHEBI:29105"/>
        <label>1</label>
    </ligand>
</feature>
<dbReference type="InterPro" id="IPR042115">
    <property type="entry name" value="PriA_3primeBD_sf"/>
</dbReference>
<dbReference type="GO" id="GO:0008270">
    <property type="term" value="F:zinc ion binding"/>
    <property type="evidence" value="ECO:0007669"/>
    <property type="project" value="UniProtKB-UniRule"/>
</dbReference>
<dbReference type="PANTHER" id="PTHR30580:SF0">
    <property type="entry name" value="PRIMOSOMAL PROTEIN N"/>
    <property type="match status" value="1"/>
</dbReference>
<keyword evidence="6 12" id="KW-0347">Helicase</keyword>
<dbReference type="OrthoDB" id="9759544at2"/>
<keyword evidence="16" id="KW-1185">Reference proteome</keyword>
<evidence type="ECO:0000256" key="3">
    <source>
        <dbReference type="ARBA" id="ARBA00022723"/>
    </source>
</evidence>
<dbReference type="Gene3D" id="3.40.1440.60">
    <property type="entry name" value="PriA, 3(prime) DNA-binding domain"/>
    <property type="match status" value="1"/>
</dbReference>
<dbReference type="InterPro" id="IPR041236">
    <property type="entry name" value="PriA_C"/>
</dbReference>
<keyword evidence="8 12" id="KW-0067">ATP-binding</keyword>
<keyword evidence="7 12" id="KW-0862">Zinc</keyword>
<comment type="subunit">
    <text evidence="12">Component of the replication restart primosome.</text>
</comment>
<evidence type="ECO:0000256" key="9">
    <source>
        <dbReference type="ARBA" id="ARBA00023125"/>
    </source>
</evidence>
<dbReference type="STRING" id="460.Lstg_2171"/>
<dbReference type="PANTHER" id="PTHR30580">
    <property type="entry name" value="PRIMOSOMAL PROTEIN N"/>
    <property type="match status" value="1"/>
</dbReference>
<gene>
    <name evidence="12 15" type="primary">priA</name>
    <name evidence="14" type="ORF">Lstg_2171</name>
    <name evidence="15" type="ORF">NCTC11991_00138</name>
</gene>
<proteinExistence type="inferred from homology"/>
<dbReference type="GO" id="GO:0003677">
    <property type="term" value="F:DNA binding"/>
    <property type="evidence" value="ECO:0007669"/>
    <property type="project" value="UniProtKB-UniRule"/>
</dbReference>